<gene>
    <name evidence="7" type="ORF">Q4Q40_22935</name>
</gene>
<comment type="caution">
    <text evidence="7">The sequence shown here is derived from an EMBL/GenBank/DDBJ whole genome shotgun (WGS) entry which is preliminary data.</text>
</comment>
<keyword evidence="2 5" id="KW-0812">Transmembrane</keyword>
<evidence type="ECO:0000256" key="2">
    <source>
        <dbReference type="ARBA" id="ARBA00022692"/>
    </source>
</evidence>
<dbReference type="Proteomes" id="UP001176806">
    <property type="component" value="Unassembled WGS sequence"/>
</dbReference>
<dbReference type="InterPro" id="IPR009908">
    <property type="entry name" value="Methylamine_util_MauE"/>
</dbReference>
<sequence length="151" mass="17035">MKINSKYKNILLEFICFLYILLFIYAALSKLLVLDEFKIQIGQSPMFTSFAGIMGWVIPCLEILIALLLIIPRFKLLGLFASFNLMVMFTAYIFVILNFSDNVPCSCGGVIEKLGWTEHLIFNIVFVILAAIGILIINGQKNHTTLKYASS</sequence>
<protein>
    <submittedName>
        <fullName evidence="7">MauE/DoxX family redox-associated membrane protein</fullName>
    </submittedName>
</protein>
<evidence type="ECO:0000256" key="4">
    <source>
        <dbReference type="ARBA" id="ARBA00023136"/>
    </source>
</evidence>
<keyword evidence="8" id="KW-1185">Reference proteome</keyword>
<evidence type="ECO:0000256" key="1">
    <source>
        <dbReference type="ARBA" id="ARBA00004141"/>
    </source>
</evidence>
<dbReference type="EMBL" id="JAUOEL010000011">
    <property type="protein sequence ID" value="MDO5977062.1"/>
    <property type="molecule type" value="Genomic_DNA"/>
</dbReference>
<feature type="transmembrane region" description="Helical" evidence="5">
    <location>
        <begin position="120"/>
        <end position="137"/>
    </location>
</feature>
<accession>A0ABT8WV60</accession>
<evidence type="ECO:0000256" key="3">
    <source>
        <dbReference type="ARBA" id="ARBA00022989"/>
    </source>
</evidence>
<keyword evidence="4 5" id="KW-0472">Membrane</keyword>
<comment type="subcellular location">
    <subcellularLocation>
        <location evidence="1">Membrane</location>
        <topology evidence="1">Multi-pass membrane protein</topology>
    </subcellularLocation>
</comment>
<evidence type="ECO:0000313" key="8">
    <source>
        <dbReference type="Proteomes" id="UP001176806"/>
    </source>
</evidence>
<dbReference type="RefSeq" id="WP_303304393.1">
    <property type="nucleotide sequence ID" value="NZ_BAABDA010000003.1"/>
</dbReference>
<feature type="transmembrane region" description="Helical" evidence="5">
    <location>
        <begin position="46"/>
        <end position="70"/>
    </location>
</feature>
<keyword evidence="3 5" id="KW-1133">Transmembrane helix</keyword>
<reference evidence="7" key="1">
    <citation type="submission" date="2023-07" db="EMBL/GenBank/DDBJ databases">
        <title>Two novel species in the genus Flavivirga.</title>
        <authorList>
            <person name="Kwon K."/>
        </authorList>
    </citation>
    <scope>NUCLEOTIDE SEQUENCE</scope>
    <source>
        <strain evidence="7">KACC 14158</strain>
    </source>
</reference>
<feature type="transmembrane region" description="Helical" evidence="5">
    <location>
        <begin position="77"/>
        <end position="100"/>
    </location>
</feature>
<dbReference type="Pfam" id="PF07291">
    <property type="entry name" value="MauE"/>
    <property type="match status" value="1"/>
</dbReference>
<evidence type="ECO:0000256" key="5">
    <source>
        <dbReference type="SAM" id="Phobius"/>
    </source>
</evidence>
<feature type="domain" description="Methylamine utilisation protein MauE" evidence="6">
    <location>
        <begin position="9"/>
        <end position="135"/>
    </location>
</feature>
<evidence type="ECO:0000313" key="7">
    <source>
        <dbReference type="EMBL" id="MDO5977062.1"/>
    </source>
</evidence>
<feature type="transmembrane region" description="Helical" evidence="5">
    <location>
        <begin position="12"/>
        <end position="34"/>
    </location>
</feature>
<evidence type="ECO:0000259" key="6">
    <source>
        <dbReference type="Pfam" id="PF07291"/>
    </source>
</evidence>
<name>A0ABT8WV60_9FLAO</name>
<organism evidence="7 8">
    <name type="scientific">Flavivirga jejuensis</name>
    <dbReference type="NCBI Taxonomy" id="870487"/>
    <lineage>
        <taxon>Bacteria</taxon>
        <taxon>Pseudomonadati</taxon>
        <taxon>Bacteroidota</taxon>
        <taxon>Flavobacteriia</taxon>
        <taxon>Flavobacteriales</taxon>
        <taxon>Flavobacteriaceae</taxon>
        <taxon>Flavivirga</taxon>
    </lineage>
</organism>
<proteinExistence type="predicted"/>